<keyword evidence="1" id="KW-0472">Membrane</keyword>
<feature type="transmembrane region" description="Helical" evidence="1">
    <location>
        <begin position="59"/>
        <end position="90"/>
    </location>
</feature>
<sequence length="111" mass="12528">MWLIFSILLVAGIKKKNPSYLLASRLLLIAFSWISLTVVIGIMVQVVGNHKNYKFGLKVRLLLAILVNCSFGGIFALSLWIVNVVIQYIVELQPKPFSQQPLMLKNEVVFP</sequence>
<proteinExistence type="predicted"/>
<name>A0A8D8DRL2_CULPI</name>
<evidence type="ECO:0000256" key="1">
    <source>
        <dbReference type="SAM" id="Phobius"/>
    </source>
</evidence>
<organism evidence="2">
    <name type="scientific">Culex pipiens</name>
    <name type="common">House mosquito</name>
    <dbReference type="NCBI Taxonomy" id="7175"/>
    <lineage>
        <taxon>Eukaryota</taxon>
        <taxon>Metazoa</taxon>
        <taxon>Ecdysozoa</taxon>
        <taxon>Arthropoda</taxon>
        <taxon>Hexapoda</taxon>
        <taxon>Insecta</taxon>
        <taxon>Pterygota</taxon>
        <taxon>Neoptera</taxon>
        <taxon>Endopterygota</taxon>
        <taxon>Diptera</taxon>
        <taxon>Nematocera</taxon>
        <taxon>Culicoidea</taxon>
        <taxon>Culicidae</taxon>
        <taxon>Culicinae</taxon>
        <taxon>Culicini</taxon>
        <taxon>Culex</taxon>
        <taxon>Culex</taxon>
    </lineage>
</organism>
<protein>
    <submittedName>
        <fullName evidence="2">(northern house mosquito) hypothetical protein</fullName>
    </submittedName>
</protein>
<dbReference type="AlphaFoldDB" id="A0A8D8DRL2"/>
<evidence type="ECO:0000313" key="2">
    <source>
        <dbReference type="EMBL" id="CAG6515719.1"/>
    </source>
</evidence>
<keyword evidence="1" id="KW-0812">Transmembrane</keyword>
<reference evidence="2" key="1">
    <citation type="submission" date="2021-05" db="EMBL/GenBank/DDBJ databases">
        <authorList>
            <person name="Alioto T."/>
            <person name="Alioto T."/>
            <person name="Gomez Garrido J."/>
        </authorList>
    </citation>
    <scope>NUCLEOTIDE SEQUENCE</scope>
</reference>
<keyword evidence="1" id="KW-1133">Transmembrane helix</keyword>
<accession>A0A8D8DRL2</accession>
<dbReference type="EMBL" id="HBUE01277756">
    <property type="protein sequence ID" value="CAG6567219.1"/>
    <property type="molecule type" value="Transcribed_RNA"/>
</dbReference>
<dbReference type="EMBL" id="HBUE01172302">
    <property type="protein sequence ID" value="CAG6515719.1"/>
    <property type="molecule type" value="Transcribed_RNA"/>
</dbReference>
<feature type="transmembrane region" description="Helical" evidence="1">
    <location>
        <begin position="25"/>
        <end position="47"/>
    </location>
</feature>